<sequence>MGMPMAEAGSDALLAHSGVRLAAGVRDGTLSPVALVEHSIRRCQTVQRRCNAVAVALYDQARRAAEVAERQRDQGAPLGRLHGVPFSFKEGLGLADAPKTCGSRRRQHKVAGFTATAAQRLIDAGAIPVALGNQAEMALWPETDNPVYGRTSSPYRNDRSAGGSSGGDAVLVASACVPFALGTDGGGSVRIPAACNGIFGLKPSRGLVPLTGHLPLDERGLGQPNAMAIARHFAAGPLCRHAEDLPVLLEIIAGPDPLDRNILDSYVHRPPPAALQRLYLCQPERLGWGSRISPAVALALDDVAHHYQSQGTHVERWLPHALNDAFAIWLAVLKQETGVRLADILGDGQPVAHLAHAWQALLGQPQHATGPWLATVLDSLGECLGNPGLARQLPKRDALLHALTERLDGNSVLALPALPGTSPEHGHALRYPGDIGYTALFNVLGLPALTVPMGRLDKGCPVAVQLVAGPGQEPVLLDAARSLELAFGGWIAPPF</sequence>
<dbReference type="Gene3D" id="3.90.1300.10">
    <property type="entry name" value="Amidase signature (AS) domain"/>
    <property type="match status" value="1"/>
</dbReference>
<dbReference type="SUPFAM" id="SSF75304">
    <property type="entry name" value="Amidase signature (AS) enzymes"/>
    <property type="match status" value="1"/>
</dbReference>
<dbReference type="Proteomes" id="UP000464661">
    <property type="component" value="Chromosome"/>
</dbReference>
<dbReference type="PANTHER" id="PTHR43372:SF4">
    <property type="entry name" value="FATTY-ACID AMIDE HYDROLASE 2"/>
    <property type="match status" value="1"/>
</dbReference>
<dbReference type="PROSITE" id="PS00571">
    <property type="entry name" value="AMIDASES"/>
    <property type="match status" value="1"/>
</dbReference>
<evidence type="ECO:0000313" key="3">
    <source>
        <dbReference type="Proteomes" id="UP000464661"/>
    </source>
</evidence>
<organism evidence="2 3">
    <name type="scientific">Pseudomonas putida</name>
    <name type="common">Arthrobacter siderocapsulatus</name>
    <dbReference type="NCBI Taxonomy" id="303"/>
    <lineage>
        <taxon>Bacteria</taxon>
        <taxon>Pseudomonadati</taxon>
        <taxon>Pseudomonadota</taxon>
        <taxon>Gammaproteobacteria</taxon>
        <taxon>Pseudomonadales</taxon>
        <taxon>Pseudomonadaceae</taxon>
        <taxon>Pseudomonas</taxon>
    </lineage>
</organism>
<dbReference type="GO" id="GO:0012505">
    <property type="term" value="C:endomembrane system"/>
    <property type="evidence" value="ECO:0007669"/>
    <property type="project" value="TreeGrafter"/>
</dbReference>
<dbReference type="EMBL" id="AP022324">
    <property type="protein sequence ID" value="BBU45491.1"/>
    <property type="molecule type" value="Genomic_DNA"/>
</dbReference>
<feature type="domain" description="Amidase" evidence="1">
    <location>
        <begin position="35"/>
        <end position="477"/>
    </location>
</feature>
<dbReference type="InterPro" id="IPR036928">
    <property type="entry name" value="AS_sf"/>
</dbReference>
<protein>
    <submittedName>
        <fullName evidence="2">Amidase</fullName>
    </submittedName>
</protein>
<dbReference type="Pfam" id="PF01425">
    <property type="entry name" value="Amidase"/>
    <property type="match status" value="1"/>
</dbReference>
<dbReference type="AlphaFoldDB" id="A0A7U6M3Y3"/>
<reference evidence="2 3" key="1">
    <citation type="submission" date="2020-01" db="EMBL/GenBank/DDBJ databases">
        <title>Complete Genome Sequence of Pseudomonas putida Strain TS312, Harboring the HdtS type N-acyl-homoserine Lactone Synthase, Isolated from a Paper Mill.</title>
        <authorList>
            <person name="Hosoe A."/>
            <person name="Suenaga T."/>
            <person name="Sugi T."/>
            <person name="Izumi T."/>
            <person name="Nagai N."/>
            <person name="Terada A."/>
        </authorList>
    </citation>
    <scope>NUCLEOTIDE SEQUENCE [LARGE SCALE GENOMIC DNA]</scope>
    <source>
        <strain evidence="2 3">TS312</strain>
    </source>
</reference>
<dbReference type="InterPro" id="IPR020556">
    <property type="entry name" value="Amidase_CS"/>
</dbReference>
<evidence type="ECO:0000313" key="2">
    <source>
        <dbReference type="EMBL" id="BBU45491.1"/>
    </source>
</evidence>
<gene>
    <name evidence="2" type="ORF">PPTS312_34060</name>
</gene>
<dbReference type="PANTHER" id="PTHR43372">
    <property type="entry name" value="FATTY-ACID AMIDE HYDROLASE"/>
    <property type="match status" value="1"/>
</dbReference>
<dbReference type="RefSeq" id="WP_161751168.1">
    <property type="nucleotide sequence ID" value="NZ_AP022324.1"/>
</dbReference>
<accession>A0A7U6M3Y3</accession>
<dbReference type="InterPro" id="IPR052739">
    <property type="entry name" value="FAAH2"/>
</dbReference>
<dbReference type="InterPro" id="IPR023631">
    <property type="entry name" value="Amidase_dom"/>
</dbReference>
<name>A0A7U6M3Y3_PSEPU</name>
<proteinExistence type="predicted"/>
<evidence type="ECO:0000259" key="1">
    <source>
        <dbReference type="Pfam" id="PF01425"/>
    </source>
</evidence>